<proteinExistence type="predicted"/>
<reference evidence="1" key="1">
    <citation type="submission" date="2021-02" db="EMBL/GenBank/DDBJ databases">
        <authorList>
            <person name="Nowell W R."/>
        </authorList>
    </citation>
    <scope>NUCLEOTIDE SEQUENCE</scope>
</reference>
<dbReference type="GO" id="GO:0005509">
    <property type="term" value="F:calcium ion binding"/>
    <property type="evidence" value="ECO:0007669"/>
    <property type="project" value="InterPro"/>
</dbReference>
<gene>
    <name evidence="1" type="ORF">OVN521_LOCUS49026</name>
    <name evidence="2" type="ORF">OVN521_LOCUS50394</name>
</gene>
<comment type="caution">
    <text evidence="1">The sequence shown here is derived from an EMBL/GenBank/DDBJ whole genome shotgun (WGS) entry which is preliminary data.</text>
</comment>
<evidence type="ECO:0000313" key="1">
    <source>
        <dbReference type="EMBL" id="CAF4719365.1"/>
    </source>
</evidence>
<dbReference type="AlphaFoldDB" id="A0A821JGQ7"/>
<dbReference type="InterPro" id="IPR015919">
    <property type="entry name" value="Cadherin-like_sf"/>
</dbReference>
<feature type="non-terminal residue" evidence="1">
    <location>
        <position position="78"/>
    </location>
</feature>
<evidence type="ECO:0000313" key="2">
    <source>
        <dbReference type="EMBL" id="CAF4758297.1"/>
    </source>
</evidence>
<protein>
    <submittedName>
        <fullName evidence="1">Uncharacterized protein</fullName>
    </submittedName>
</protein>
<dbReference type="GO" id="GO:0016020">
    <property type="term" value="C:membrane"/>
    <property type="evidence" value="ECO:0007669"/>
    <property type="project" value="InterPro"/>
</dbReference>
<feature type="non-terminal residue" evidence="1">
    <location>
        <position position="1"/>
    </location>
</feature>
<accession>A0A821JGQ7</accession>
<evidence type="ECO:0000313" key="3">
    <source>
        <dbReference type="Proteomes" id="UP000663866"/>
    </source>
</evidence>
<name>A0A821JGQ7_9BILA</name>
<dbReference type="EMBL" id="CAJOBG010115766">
    <property type="protein sequence ID" value="CAF4758297.1"/>
    <property type="molecule type" value="Genomic_DNA"/>
</dbReference>
<dbReference type="Proteomes" id="UP000663866">
    <property type="component" value="Unassembled WGS sequence"/>
</dbReference>
<sequence length="78" mass="9318">RDFDYHNSYVQYRLNQQLSDSEAIGKFHVESDGTIWTNTIFGKETSRTWYRLFITAYNDVPAWNSVIQNSQDFQFDIQ</sequence>
<dbReference type="SUPFAM" id="SSF49313">
    <property type="entry name" value="Cadherin-like"/>
    <property type="match status" value="1"/>
</dbReference>
<dbReference type="EMBL" id="CAJOBG010105281">
    <property type="protein sequence ID" value="CAF4719365.1"/>
    <property type="molecule type" value="Genomic_DNA"/>
</dbReference>
<organism evidence="1 3">
    <name type="scientific">Rotaria magnacalcarata</name>
    <dbReference type="NCBI Taxonomy" id="392030"/>
    <lineage>
        <taxon>Eukaryota</taxon>
        <taxon>Metazoa</taxon>
        <taxon>Spiralia</taxon>
        <taxon>Gnathifera</taxon>
        <taxon>Rotifera</taxon>
        <taxon>Eurotatoria</taxon>
        <taxon>Bdelloidea</taxon>
        <taxon>Philodinida</taxon>
        <taxon>Philodinidae</taxon>
        <taxon>Rotaria</taxon>
    </lineage>
</organism>
<keyword evidence="3" id="KW-1185">Reference proteome</keyword>